<accession>A0AAD9LVD3</accession>
<evidence type="ECO:0000313" key="2">
    <source>
        <dbReference type="Proteomes" id="UP001232148"/>
    </source>
</evidence>
<name>A0AAD9LVD3_9PEZI</name>
<sequence length="161" mass="17678">MISKLVSEARRDGPSRPCALGLWRRARVNIPVSPRSEDNAPNVTADWLVLIGRFVCSSAGVQSIAMKTRRGKKGKKRKKHNRIGGVCLLVRHRRLLKKMDGPVCGPGGFVLYLDDKNGFISLIQAMPSCESRACACAGFPPAKRLLKLPRPQHAREVAAPD</sequence>
<reference evidence="1" key="1">
    <citation type="submission" date="2021-06" db="EMBL/GenBank/DDBJ databases">
        <title>Comparative genomics, transcriptomics and evolutionary studies reveal genomic signatures of adaptation to plant cell wall in hemibiotrophic fungi.</title>
        <authorList>
            <consortium name="DOE Joint Genome Institute"/>
            <person name="Baroncelli R."/>
            <person name="Diaz J.F."/>
            <person name="Benocci T."/>
            <person name="Peng M."/>
            <person name="Battaglia E."/>
            <person name="Haridas S."/>
            <person name="Andreopoulos W."/>
            <person name="Labutti K."/>
            <person name="Pangilinan J."/>
            <person name="Floch G.L."/>
            <person name="Makela M.R."/>
            <person name="Henrissat B."/>
            <person name="Grigoriev I.V."/>
            <person name="Crouch J.A."/>
            <person name="De Vries R.P."/>
            <person name="Sukno S.A."/>
            <person name="Thon M.R."/>
        </authorList>
    </citation>
    <scope>NUCLEOTIDE SEQUENCE</scope>
    <source>
        <strain evidence="1">MAFF235873</strain>
    </source>
</reference>
<gene>
    <name evidence="1" type="ORF">LX32DRAFT_190174</name>
</gene>
<proteinExistence type="predicted"/>
<evidence type="ECO:0000313" key="1">
    <source>
        <dbReference type="EMBL" id="KAK2022559.1"/>
    </source>
</evidence>
<comment type="caution">
    <text evidence="1">The sequence shown here is derived from an EMBL/GenBank/DDBJ whole genome shotgun (WGS) entry which is preliminary data.</text>
</comment>
<dbReference type="EMBL" id="MU843037">
    <property type="protein sequence ID" value="KAK2022559.1"/>
    <property type="molecule type" value="Genomic_DNA"/>
</dbReference>
<keyword evidence="2" id="KW-1185">Reference proteome</keyword>
<dbReference type="AlphaFoldDB" id="A0AAD9LVD3"/>
<organism evidence="1 2">
    <name type="scientific">Colletotrichum zoysiae</name>
    <dbReference type="NCBI Taxonomy" id="1216348"/>
    <lineage>
        <taxon>Eukaryota</taxon>
        <taxon>Fungi</taxon>
        <taxon>Dikarya</taxon>
        <taxon>Ascomycota</taxon>
        <taxon>Pezizomycotina</taxon>
        <taxon>Sordariomycetes</taxon>
        <taxon>Hypocreomycetidae</taxon>
        <taxon>Glomerellales</taxon>
        <taxon>Glomerellaceae</taxon>
        <taxon>Colletotrichum</taxon>
        <taxon>Colletotrichum graminicola species complex</taxon>
    </lineage>
</organism>
<dbReference type="Proteomes" id="UP001232148">
    <property type="component" value="Unassembled WGS sequence"/>
</dbReference>
<protein>
    <submittedName>
        <fullName evidence="1">Uncharacterized protein</fullName>
    </submittedName>
</protein>